<dbReference type="PANTHER" id="PTHR15710:SF160">
    <property type="entry name" value="E3 UBIQUITIN-PROTEIN LIGASE RNF181"/>
    <property type="match status" value="1"/>
</dbReference>
<keyword evidence="4" id="KW-0808">Transferase</keyword>
<keyword evidence="5" id="KW-0479">Metal-binding</keyword>
<evidence type="ECO:0000256" key="6">
    <source>
        <dbReference type="ARBA" id="ARBA00022771"/>
    </source>
</evidence>
<keyword evidence="7" id="KW-0833">Ubl conjugation pathway</keyword>
<dbReference type="InterPro" id="IPR001841">
    <property type="entry name" value="Znf_RING"/>
</dbReference>
<dbReference type="EMBL" id="OV696700">
    <property type="protein sequence ID" value="CAH1246591.1"/>
    <property type="molecule type" value="Genomic_DNA"/>
</dbReference>
<evidence type="ECO:0000256" key="7">
    <source>
        <dbReference type="ARBA" id="ARBA00022786"/>
    </source>
</evidence>
<feature type="domain" description="RING-type" evidence="15">
    <location>
        <begin position="82"/>
        <end position="123"/>
    </location>
</feature>
<dbReference type="FunFam" id="3.30.40.10:FF:000127">
    <property type="entry name" value="E3 ubiquitin-protein ligase RNF181"/>
    <property type="match status" value="1"/>
</dbReference>
<reference evidence="16" key="1">
    <citation type="submission" date="2022-01" db="EMBL/GenBank/DDBJ databases">
        <authorList>
            <person name="Braso-Vives M."/>
        </authorList>
    </citation>
    <scope>NUCLEOTIDE SEQUENCE</scope>
</reference>
<evidence type="ECO:0000256" key="2">
    <source>
        <dbReference type="ARBA" id="ARBA00004906"/>
    </source>
</evidence>
<sequence length="159" mass="17756">MASYFDEHDCEPTENSSTPFSQANNLLLQLARMLIEQGPEMEMDLTSLAPGGRQAPPASKAAVESLKAVQITPSQAAKGASCPVCLAEFDEYEFVKIMPCQHKFHPSCILPWLSKTNSCPVCRHELPTDDPEYEEARKEKERAKEREAQLETLHNAMYG</sequence>
<evidence type="ECO:0000256" key="12">
    <source>
        <dbReference type="ARBA" id="ARBA00045940"/>
    </source>
</evidence>
<evidence type="ECO:0000256" key="8">
    <source>
        <dbReference type="ARBA" id="ARBA00022833"/>
    </source>
</evidence>
<dbReference type="InterPro" id="IPR013083">
    <property type="entry name" value="Znf_RING/FYVE/PHD"/>
</dbReference>
<evidence type="ECO:0000313" key="17">
    <source>
        <dbReference type="Proteomes" id="UP000838412"/>
    </source>
</evidence>
<dbReference type="Gene3D" id="3.30.40.10">
    <property type="entry name" value="Zinc/RING finger domain, C3HC4 (zinc finger)"/>
    <property type="match status" value="1"/>
</dbReference>
<dbReference type="Pfam" id="PF13639">
    <property type="entry name" value="zf-RING_2"/>
    <property type="match status" value="1"/>
</dbReference>
<dbReference type="EC" id="2.3.2.27" evidence="3"/>
<dbReference type="GO" id="GO:0016567">
    <property type="term" value="P:protein ubiquitination"/>
    <property type="evidence" value="ECO:0007669"/>
    <property type="project" value="TreeGrafter"/>
</dbReference>
<name>A0A8K0EF31_BRALA</name>
<evidence type="ECO:0000256" key="1">
    <source>
        <dbReference type="ARBA" id="ARBA00000900"/>
    </source>
</evidence>
<protein>
    <recommendedName>
        <fullName evidence="10">E3 ubiquitin-protein ligase RNF181</fullName>
        <ecNumber evidence="3">2.3.2.27</ecNumber>
    </recommendedName>
    <alternativeName>
        <fullName evidence="11">RING finger protein 181</fullName>
    </alternativeName>
</protein>
<dbReference type="GO" id="GO:0005737">
    <property type="term" value="C:cytoplasm"/>
    <property type="evidence" value="ECO:0007669"/>
    <property type="project" value="TreeGrafter"/>
</dbReference>
<evidence type="ECO:0000256" key="14">
    <source>
        <dbReference type="SAM" id="MobiDB-lite"/>
    </source>
</evidence>
<gene>
    <name evidence="16" type="primary">RNF181</name>
    <name evidence="16" type="ORF">BLAG_LOCUS8564</name>
</gene>
<keyword evidence="8" id="KW-0862">Zinc</keyword>
<evidence type="ECO:0000259" key="15">
    <source>
        <dbReference type="PROSITE" id="PS50089"/>
    </source>
</evidence>
<evidence type="ECO:0000256" key="4">
    <source>
        <dbReference type="ARBA" id="ARBA00022679"/>
    </source>
</evidence>
<comment type="similarity">
    <text evidence="9">Belongs to the RNF181 family.</text>
</comment>
<comment type="pathway">
    <text evidence="2">Protein modification; protein ubiquitination.</text>
</comment>
<proteinExistence type="inferred from homology"/>
<evidence type="ECO:0000256" key="11">
    <source>
        <dbReference type="ARBA" id="ARBA00041674"/>
    </source>
</evidence>
<evidence type="ECO:0000256" key="3">
    <source>
        <dbReference type="ARBA" id="ARBA00012483"/>
    </source>
</evidence>
<dbReference type="SUPFAM" id="SSF57850">
    <property type="entry name" value="RING/U-box"/>
    <property type="match status" value="1"/>
</dbReference>
<dbReference type="PANTHER" id="PTHR15710">
    <property type="entry name" value="E3 UBIQUITIN-PROTEIN LIGASE PRAJA"/>
    <property type="match status" value="1"/>
</dbReference>
<dbReference type="CDD" id="cd16669">
    <property type="entry name" value="RING-H2_RNF181"/>
    <property type="match status" value="1"/>
</dbReference>
<keyword evidence="6 13" id="KW-0863">Zinc-finger</keyword>
<comment type="catalytic activity">
    <reaction evidence="1">
        <text>S-ubiquitinyl-[E2 ubiquitin-conjugating enzyme]-L-cysteine + [acceptor protein]-L-lysine = [E2 ubiquitin-conjugating enzyme]-L-cysteine + N(6)-ubiquitinyl-[acceptor protein]-L-lysine.</text>
        <dbReference type="EC" id="2.3.2.27"/>
    </reaction>
</comment>
<evidence type="ECO:0000256" key="9">
    <source>
        <dbReference type="ARBA" id="ARBA00038197"/>
    </source>
</evidence>
<evidence type="ECO:0000313" key="16">
    <source>
        <dbReference type="EMBL" id="CAH1246591.1"/>
    </source>
</evidence>
<organism evidence="16 17">
    <name type="scientific">Branchiostoma lanceolatum</name>
    <name type="common">Common lancelet</name>
    <name type="synonym">Amphioxus lanceolatum</name>
    <dbReference type="NCBI Taxonomy" id="7740"/>
    <lineage>
        <taxon>Eukaryota</taxon>
        <taxon>Metazoa</taxon>
        <taxon>Chordata</taxon>
        <taxon>Cephalochordata</taxon>
        <taxon>Leptocardii</taxon>
        <taxon>Amphioxiformes</taxon>
        <taxon>Branchiostomatidae</taxon>
        <taxon>Branchiostoma</taxon>
    </lineage>
</organism>
<dbReference type="GO" id="GO:0061630">
    <property type="term" value="F:ubiquitin protein ligase activity"/>
    <property type="evidence" value="ECO:0007669"/>
    <property type="project" value="UniProtKB-EC"/>
</dbReference>
<dbReference type="OrthoDB" id="21204at2759"/>
<feature type="compositionally biased region" description="Basic and acidic residues" evidence="14">
    <location>
        <begin position="1"/>
        <end position="11"/>
    </location>
</feature>
<dbReference type="PROSITE" id="PS50089">
    <property type="entry name" value="ZF_RING_2"/>
    <property type="match status" value="1"/>
</dbReference>
<evidence type="ECO:0000256" key="10">
    <source>
        <dbReference type="ARBA" id="ARBA00039317"/>
    </source>
</evidence>
<keyword evidence="17" id="KW-1185">Reference proteome</keyword>
<dbReference type="AlphaFoldDB" id="A0A8K0EF31"/>
<comment type="function">
    <text evidence="12">E3 ubiquitin-protein ligase which accepts ubiquitin from an E2 ubiquitin-conjugating enzyme in the form of a thioester and then directly transfers the ubiquitin to targeted substrates. Catalyzes monoubiquitination of 26S proteasome subunit PSMC2/RPT1.</text>
</comment>
<dbReference type="SMART" id="SM00184">
    <property type="entry name" value="RING"/>
    <property type="match status" value="1"/>
</dbReference>
<dbReference type="GO" id="GO:0008270">
    <property type="term" value="F:zinc ion binding"/>
    <property type="evidence" value="ECO:0007669"/>
    <property type="project" value="UniProtKB-KW"/>
</dbReference>
<evidence type="ECO:0000256" key="13">
    <source>
        <dbReference type="PROSITE-ProRule" id="PRU00175"/>
    </source>
</evidence>
<feature type="region of interest" description="Disordered" evidence="14">
    <location>
        <begin position="1"/>
        <end position="21"/>
    </location>
</feature>
<accession>A0A8K0EF31</accession>
<evidence type="ECO:0000256" key="5">
    <source>
        <dbReference type="ARBA" id="ARBA00022723"/>
    </source>
</evidence>
<dbReference type="Proteomes" id="UP000838412">
    <property type="component" value="Chromosome 15"/>
</dbReference>